<dbReference type="Proteomes" id="UP000557717">
    <property type="component" value="Unassembled WGS sequence"/>
</dbReference>
<comment type="subcellular location">
    <subcellularLocation>
        <location evidence="1">Secreted</location>
    </subcellularLocation>
</comment>
<keyword evidence="3" id="KW-0732">Signal</keyword>
<dbReference type="Gene3D" id="2.120.10.30">
    <property type="entry name" value="TolB, C-terminal domain"/>
    <property type="match status" value="1"/>
</dbReference>
<protein>
    <submittedName>
        <fullName evidence="4">Sugar lactone lactonase YvrE</fullName>
    </submittedName>
</protein>
<evidence type="ECO:0000313" key="5">
    <source>
        <dbReference type="Proteomes" id="UP000557717"/>
    </source>
</evidence>
<keyword evidence="5" id="KW-1185">Reference proteome</keyword>
<dbReference type="Pfam" id="PF03022">
    <property type="entry name" value="MRJP"/>
    <property type="match status" value="1"/>
</dbReference>
<reference evidence="4 5" key="1">
    <citation type="submission" date="2020-08" db="EMBL/GenBank/DDBJ databases">
        <title>Genomic Encyclopedia of Type Strains, Phase IV (KMG-IV): sequencing the most valuable type-strain genomes for metagenomic binning, comparative biology and taxonomic classification.</title>
        <authorList>
            <person name="Goeker M."/>
        </authorList>
    </citation>
    <scope>NUCLEOTIDE SEQUENCE [LARGE SCALE GENOMIC DNA]</scope>
    <source>
        <strain evidence="4 5">YC6886</strain>
    </source>
</reference>
<sequence length="360" mass="39154">MKFILPLAALALSCCSLAHATELIEVARSPEKIWNGVAVSSTGRIFVSFPSLQEGPSDHVAEIGRDGSITPYPGGTWNDPTPDTPSRNHFIGVNAVVTDPHHHLWVVDPAGRFGSKPLPGEAKLVKIDLTTNQVRRVYAFPTDVLPEGGFINDVRLTGSHAILTDSGLGALLIVDLDSGRIRRVLSDDPRLKADPQHRLTINGKPYLNAQGKTPQMHVNTLDIDPDGRFLYFQPNGGPRLLRIPVPLLCDPHTDDATLAAAIEDQGPTRFNAGMTFGPDGSLYYSDIEISGITRRTPDGTFETIVSDPELIAWPDASRIGPDGDLYFPAAQIHRLPGNQPDGKSRLQPPFRLFKVALPRP</sequence>
<dbReference type="RefSeq" id="WP_184015269.1">
    <property type="nucleotide sequence ID" value="NZ_JACHFD010000001.1"/>
</dbReference>
<organism evidence="4 5">
    <name type="scientific">Haloferula luteola</name>
    <dbReference type="NCBI Taxonomy" id="595692"/>
    <lineage>
        <taxon>Bacteria</taxon>
        <taxon>Pseudomonadati</taxon>
        <taxon>Verrucomicrobiota</taxon>
        <taxon>Verrucomicrobiia</taxon>
        <taxon>Verrucomicrobiales</taxon>
        <taxon>Verrucomicrobiaceae</taxon>
        <taxon>Haloferula</taxon>
    </lineage>
</organism>
<gene>
    <name evidence="4" type="ORF">HNR46_000396</name>
</gene>
<feature type="chain" id="PRO_5032770395" evidence="3">
    <location>
        <begin position="21"/>
        <end position="360"/>
    </location>
</feature>
<dbReference type="PANTHER" id="PTHR10009">
    <property type="entry name" value="PROTEIN YELLOW-RELATED"/>
    <property type="match status" value="1"/>
</dbReference>
<dbReference type="InterPro" id="IPR017996">
    <property type="entry name" value="MRJP/yellow-related"/>
</dbReference>
<accession>A0A840UWS3</accession>
<evidence type="ECO:0000256" key="1">
    <source>
        <dbReference type="ARBA" id="ARBA00004613"/>
    </source>
</evidence>
<dbReference type="SUPFAM" id="SSF101898">
    <property type="entry name" value="NHL repeat"/>
    <property type="match status" value="1"/>
</dbReference>
<evidence type="ECO:0000256" key="2">
    <source>
        <dbReference type="ARBA" id="ARBA00022525"/>
    </source>
</evidence>
<comment type="caution">
    <text evidence="4">The sequence shown here is derived from an EMBL/GenBank/DDBJ whole genome shotgun (WGS) entry which is preliminary data.</text>
</comment>
<keyword evidence="2" id="KW-0964">Secreted</keyword>
<dbReference type="AlphaFoldDB" id="A0A840UWS3"/>
<dbReference type="InterPro" id="IPR011042">
    <property type="entry name" value="6-blade_b-propeller_TolB-like"/>
</dbReference>
<dbReference type="PANTHER" id="PTHR10009:SF18">
    <property type="entry name" value="PROTEIN YELLOW-LIKE PROTEIN"/>
    <property type="match status" value="1"/>
</dbReference>
<evidence type="ECO:0000313" key="4">
    <source>
        <dbReference type="EMBL" id="MBB5350175.1"/>
    </source>
</evidence>
<proteinExistence type="predicted"/>
<feature type="signal peptide" evidence="3">
    <location>
        <begin position="1"/>
        <end position="20"/>
    </location>
</feature>
<dbReference type="GO" id="GO:0005576">
    <property type="term" value="C:extracellular region"/>
    <property type="evidence" value="ECO:0007669"/>
    <property type="project" value="UniProtKB-SubCell"/>
</dbReference>
<name>A0A840UWS3_9BACT</name>
<evidence type="ECO:0000256" key="3">
    <source>
        <dbReference type="SAM" id="SignalP"/>
    </source>
</evidence>
<dbReference type="EMBL" id="JACHFD010000001">
    <property type="protein sequence ID" value="MBB5350175.1"/>
    <property type="molecule type" value="Genomic_DNA"/>
</dbReference>